<comment type="caution">
    <text evidence="2">The sequence shown here is derived from an EMBL/GenBank/DDBJ whole genome shotgun (WGS) entry which is preliminary data.</text>
</comment>
<dbReference type="EMBL" id="JAEKOZ010000010">
    <property type="protein sequence ID" value="MBJ3809060.1"/>
    <property type="molecule type" value="Genomic_DNA"/>
</dbReference>
<feature type="region of interest" description="Disordered" evidence="1">
    <location>
        <begin position="348"/>
        <end position="372"/>
    </location>
</feature>
<reference evidence="2 3" key="1">
    <citation type="submission" date="2020-12" db="EMBL/GenBank/DDBJ databases">
        <title>Streptomyces typhae sp. nov., a novel endophytic actinomycete isolated from the root of cattail pollen (Typha angustifolia L.).</title>
        <authorList>
            <person name="Peng C."/>
            <person name="Liu C."/>
        </authorList>
    </citation>
    <scope>NUCLEOTIDE SEQUENCE [LARGE SCALE GENOMIC DNA]</scope>
    <source>
        <strain evidence="2 3">JCM 4753</strain>
    </source>
</reference>
<protein>
    <submittedName>
        <fullName evidence="2">Uncharacterized protein</fullName>
    </submittedName>
</protein>
<name>A0ABS0X779_9ACTN</name>
<evidence type="ECO:0000256" key="1">
    <source>
        <dbReference type="SAM" id="MobiDB-lite"/>
    </source>
</evidence>
<dbReference type="RefSeq" id="WP_190117306.1">
    <property type="nucleotide sequence ID" value="NZ_BMVR01000007.1"/>
</dbReference>
<gene>
    <name evidence="2" type="ORF">JGB26_18370</name>
</gene>
<keyword evidence="3" id="KW-1185">Reference proteome</keyword>
<dbReference type="Proteomes" id="UP000634780">
    <property type="component" value="Unassembled WGS sequence"/>
</dbReference>
<sequence>MTHSTTPPATPAPTTRTATQLSDDFPVLLAPVRIETRFTPTELLIRVFPDEWAVDKFEPRPTPAEIAALDAYWTARWAAAREPAALRAAELELATRIAPGRAAWLRSQRVPGNLTEEPVAVPAGTTVLVVVGPTPVAAADRQPTVTYWTAVWRAHGDRLLLRGADAALRTAVGANRAAAIRALRPAGIEGAPVGTGDAVQVAFLVLPPPAAGATEPESWTRAARARLLPDRFQALGYVDGAQVLSVTGAPVPETLPVSPDPAAVDQISVDPATGALHVPDELRWLTDFDRAVAVGMGLRVPLDDRIRGGLDRLLVLGLRAQPDPVRSAQQLSGLITQQLRGPDGYALLPQGTPTNNTEQLPAGQSDADEAASALRPATAPAATAADWTTLTDGRRFTDFLGLPPAVLQGMPHADGTDQREARAANTALWPVTWGSFLQTAMHPVLDAEAVRETRDFFLRHVSGRGPVPAVRVGNQPYGILPTTAFSRLTWPDSAVHLRGLDRLLSAAAQDWQAAAGQVAHLGKDTDDPHQLLLDILALHPTSAEYHQRYAQSVEDVFNRENLGGRGAAVRPALDRLNMPGPLRALLARLGHSNGSPAHDPDLLRKLFTGFQQPLLAPLVDDRPLSETDPVRACTPDGRNYLRWLADEAAHDLDTVRLELGFTDDTPPAALLYLLLRHGVLLGWADAARNLAVAAGVATPDELAADPPFVHVRIPDPGQTLPSESRFRRLYSPEPAVTGSPDQLLADFIPGTIGSGPATADLADHITALGILADLPTARLERLLAEHLDLATYRLDAWRLGLATARLAELRFGADGNGTPRPGLHLGAYGWLEDVRPRAAQLTPVELTGKLAEIFSGGAPLLHDPENAGFVHAPSPGHARTAAVLRAGYTANADPDHPSTFAVDLSSQRVRIALGLLDGLRQGQPLGALLGYRLERGLHDRHDEAEVDRFITALREQFPLRAGKIPQTAPDPTEPVPIEQVEARNVVDGLALVRHVTRTGVPDTYPFGLGDVLPPADPGQAAALTAEVRALLDVHDALADLAVAESAHQALAGNTERASATLDAYAKAGFPPRPAVVETPRSGTTLTHRFGLRLRPGLRPDSHATPRAQAEPAVNDWLEGLLPDADDTVARVTWTDPVNGQDRSRVISLDDLGLDPIDLLWTVRSAGAEAMTDLEDRIIGAVLDRDHPRPDAVLTIRHTERVPGKVSFFELSPLIGALRTLLTTARPLRTSDLVPGAGTATVDRTADDAVSLPRARPAAVRAALAALDEEAADFVHDLAPLYPAPPAPPARAAVLAAIDGFLTRYAQLATTAAGFGMVRSGWGELVQWRRSAYADVLAAVADTAARMTRALADADALLAQYDALPPATPDSERFRLLQQAERLLTTTPTVTLPNRPTSFRTGVGNRRTGFRNRLQALNQQAHTTRGTLSALLDDIADLLPLTGFDPAGLDLTPVEDRVVDFGRQLLDRAGALRADIAARLAAAGAALAEYDQALTGPDRVAAGTEALRAVLGPEVLAVPEFEPPDALTTEWAKARRDSDELVEHLNQAPVNRDFPLDDWIHGLARVREMPRLWERAVLLSATLRGDDEEPALEPVQLPYRRHDHWLGMEFAPGATITEDRLLFTAHYADGADEDEPHCGLLLDEWTEVIPAERHTTAITADVDRPDSEPPQAMLLVAPPVRTGTWDTADLVAAVHETFEMARARAVEPAHLEDSPYAHLLPATLMSATTQPITISTDLATANARWKADHD</sequence>
<organism evidence="2 3">
    <name type="scientific">Streptomyces flavofungini</name>
    <dbReference type="NCBI Taxonomy" id="68200"/>
    <lineage>
        <taxon>Bacteria</taxon>
        <taxon>Bacillati</taxon>
        <taxon>Actinomycetota</taxon>
        <taxon>Actinomycetes</taxon>
        <taxon>Kitasatosporales</taxon>
        <taxon>Streptomycetaceae</taxon>
        <taxon>Streptomyces</taxon>
    </lineage>
</organism>
<evidence type="ECO:0000313" key="3">
    <source>
        <dbReference type="Proteomes" id="UP000634780"/>
    </source>
</evidence>
<accession>A0ABS0X779</accession>
<evidence type="ECO:0000313" key="2">
    <source>
        <dbReference type="EMBL" id="MBJ3809060.1"/>
    </source>
</evidence>
<proteinExistence type="predicted"/>